<dbReference type="OrthoDB" id="5590091at2759"/>
<evidence type="ECO:0000313" key="1">
    <source>
        <dbReference type="EMBL" id="KAG2211866.1"/>
    </source>
</evidence>
<name>A0A8H7V6E4_9FUNG</name>
<organism evidence="1 2">
    <name type="scientific">Mucor saturninus</name>
    <dbReference type="NCBI Taxonomy" id="64648"/>
    <lineage>
        <taxon>Eukaryota</taxon>
        <taxon>Fungi</taxon>
        <taxon>Fungi incertae sedis</taxon>
        <taxon>Mucoromycota</taxon>
        <taxon>Mucoromycotina</taxon>
        <taxon>Mucoromycetes</taxon>
        <taxon>Mucorales</taxon>
        <taxon>Mucorineae</taxon>
        <taxon>Mucoraceae</taxon>
        <taxon>Mucor</taxon>
    </lineage>
</organism>
<protein>
    <submittedName>
        <fullName evidence="1">Uncharacterized protein</fullName>
    </submittedName>
</protein>
<dbReference type="Proteomes" id="UP000603453">
    <property type="component" value="Unassembled WGS sequence"/>
</dbReference>
<dbReference type="AlphaFoldDB" id="A0A8H7V6E4"/>
<comment type="caution">
    <text evidence="1">The sequence shown here is derived from an EMBL/GenBank/DDBJ whole genome shotgun (WGS) entry which is preliminary data.</text>
</comment>
<reference evidence="1" key="1">
    <citation type="submission" date="2020-12" db="EMBL/GenBank/DDBJ databases">
        <title>Metabolic potential, ecology and presence of endohyphal bacteria is reflected in genomic diversity of Mucoromycotina.</title>
        <authorList>
            <person name="Muszewska A."/>
            <person name="Okrasinska A."/>
            <person name="Steczkiewicz K."/>
            <person name="Drgas O."/>
            <person name="Orlowska M."/>
            <person name="Perlinska-Lenart U."/>
            <person name="Aleksandrzak-Piekarczyk T."/>
            <person name="Szatraj K."/>
            <person name="Zielenkiewicz U."/>
            <person name="Pilsyk S."/>
            <person name="Malc E."/>
            <person name="Mieczkowski P."/>
            <person name="Kruszewska J.S."/>
            <person name="Biernat P."/>
            <person name="Pawlowska J."/>
        </authorList>
    </citation>
    <scope>NUCLEOTIDE SEQUENCE</scope>
    <source>
        <strain evidence="1">WA0000017839</strain>
    </source>
</reference>
<dbReference type="EMBL" id="JAEPRD010000007">
    <property type="protein sequence ID" value="KAG2211866.1"/>
    <property type="molecule type" value="Genomic_DNA"/>
</dbReference>
<gene>
    <name evidence="1" type="ORF">INT47_004553</name>
</gene>
<proteinExistence type="predicted"/>
<sequence>MWIGNTITSFEPSTEKDREVVIQSLDHYSEDDDTVTDTGRTLSSVADHHDSPTFMNVNEDEESISFIEKMMKDPENGQVSRYQNTYFMDGGNRFISLPTLGNTSTKAASHISRVFEDWLQNKLYHQSNDGLERLPILEDSVELLAEDIVNKLKSRNSVRGLTGLSRIFIKIRTGHVYTYHQLEDGQPLITADMEDFFQQFPLFVEIIIHTMPKEDQLSDDVQLLLAVENITVNPSDPYHIKEDLQLVA</sequence>
<evidence type="ECO:0000313" key="2">
    <source>
        <dbReference type="Proteomes" id="UP000603453"/>
    </source>
</evidence>
<keyword evidence="2" id="KW-1185">Reference proteome</keyword>
<accession>A0A8H7V6E4</accession>